<evidence type="ECO:0000256" key="7">
    <source>
        <dbReference type="ARBA" id="ARBA00022840"/>
    </source>
</evidence>
<feature type="region of interest" description="Disordered" evidence="11">
    <location>
        <begin position="326"/>
        <end position="364"/>
    </location>
</feature>
<name>A0A935M6F9_9MICO</name>
<dbReference type="InterPro" id="IPR000719">
    <property type="entry name" value="Prot_kinase_dom"/>
</dbReference>
<evidence type="ECO:0000256" key="6">
    <source>
        <dbReference type="ARBA" id="ARBA00022777"/>
    </source>
</evidence>
<dbReference type="FunFam" id="3.30.200.20:FF:000035">
    <property type="entry name" value="Serine/threonine protein kinase Stk1"/>
    <property type="match status" value="1"/>
</dbReference>
<accession>A0A935M6F9</accession>
<dbReference type="SMART" id="SM00220">
    <property type="entry name" value="S_TKc"/>
    <property type="match status" value="1"/>
</dbReference>
<dbReference type="EC" id="2.7.11.1" evidence="1"/>
<dbReference type="GO" id="GO:0005524">
    <property type="term" value="F:ATP binding"/>
    <property type="evidence" value="ECO:0007669"/>
    <property type="project" value="UniProtKB-UniRule"/>
</dbReference>
<keyword evidence="4" id="KW-0677">Repeat</keyword>
<dbReference type="EMBL" id="JADIXZ010000010">
    <property type="protein sequence ID" value="MBK6302327.1"/>
    <property type="molecule type" value="Genomic_DNA"/>
</dbReference>
<feature type="compositionally biased region" description="Low complexity" evidence="11">
    <location>
        <begin position="619"/>
        <end position="629"/>
    </location>
</feature>
<keyword evidence="3" id="KW-0808">Transferase</keyword>
<keyword evidence="6 16" id="KW-0418">Kinase</keyword>
<evidence type="ECO:0000313" key="16">
    <source>
        <dbReference type="EMBL" id="MBK7274361.1"/>
    </source>
</evidence>
<dbReference type="SUPFAM" id="SSF56112">
    <property type="entry name" value="Protein kinase-like (PK-like)"/>
    <property type="match status" value="1"/>
</dbReference>
<dbReference type="EMBL" id="JADKGK010000009">
    <property type="protein sequence ID" value="MBL0003213.1"/>
    <property type="molecule type" value="Genomic_DNA"/>
</dbReference>
<evidence type="ECO:0000256" key="5">
    <source>
        <dbReference type="ARBA" id="ARBA00022741"/>
    </source>
</evidence>
<organism evidence="16 19">
    <name type="scientific">Candidatus Phosphoribacter hodrii</name>
    <dbReference type="NCBI Taxonomy" id="2953743"/>
    <lineage>
        <taxon>Bacteria</taxon>
        <taxon>Bacillati</taxon>
        <taxon>Actinomycetota</taxon>
        <taxon>Actinomycetes</taxon>
        <taxon>Micrococcales</taxon>
        <taxon>Dermatophilaceae</taxon>
        <taxon>Candidatus Phosphoribacter</taxon>
    </lineage>
</organism>
<dbReference type="Proteomes" id="UP000726105">
    <property type="component" value="Unassembled WGS sequence"/>
</dbReference>
<feature type="region of interest" description="Disordered" evidence="11">
    <location>
        <begin position="609"/>
        <end position="629"/>
    </location>
</feature>
<evidence type="ECO:0000259" key="13">
    <source>
        <dbReference type="PROSITE" id="PS50011"/>
    </source>
</evidence>
<keyword evidence="12" id="KW-1133">Transmembrane helix</keyword>
<dbReference type="EMBL" id="JADJIB010000005">
    <property type="protein sequence ID" value="MBK7274361.1"/>
    <property type="molecule type" value="Genomic_DNA"/>
</dbReference>
<dbReference type="PANTHER" id="PTHR43289">
    <property type="entry name" value="MITOGEN-ACTIVATED PROTEIN KINASE KINASE KINASE 20-RELATED"/>
    <property type="match status" value="1"/>
</dbReference>
<feature type="domain" description="PASTA" evidence="14">
    <location>
        <begin position="398"/>
        <end position="464"/>
    </location>
</feature>
<dbReference type="InterPro" id="IPR005543">
    <property type="entry name" value="PASTA_dom"/>
</dbReference>
<comment type="caution">
    <text evidence="16">The sequence shown here is derived from an EMBL/GenBank/DDBJ whole genome shotgun (WGS) entry which is preliminary data.</text>
</comment>
<evidence type="ECO:0000313" key="17">
    <source>
        <dbReference type="EMBL" id="MBL0003213.1"/>
    </source>
</evidence>
<feature type="transmembrane region" description="Helical" evidence="12">
    <location>
        <begin position="368"/>
        <end position="389"/>
    </location>
</feature>
<keyword evidence="12" id="KW-0812">Transmembrane</keyword>
<dbReference type="Proteomes" id="UP000718281">
    <property type="component" value="Unassembled WGS sequence"/>
</dbReference>
<evidence type="ECO:0000259" key="14">
    <source>
        <dbReference type="PROSITE" id="PS51178"/>
    </source>
</evidence>
<evidence type="ECO:0000256" key="4">
    <source>
        <dbReference type="ARBA" id="ARBA00022737"/>
    </source>
</evidence>
<sequence>MNTRRLLGGRYEVGEVIGRGGMADVHAGFDTRLSRQVAIKLLRSDLARDAVFLARFRREAQSAAGLNHPNIVAIFDSGEDDSTDPTTGVAVHVPYIVMEVVDGRTLREHLTATGPMPAAEAGRIVSDVLAALDYSHSKGIVHRDIKPANVMLGRGGAIKVMDFGIARALADSAATMTQTQSVVGTAQYFSPEQAQGKPVDARSDLYSTGCMLFELLTGRTPFVGETAVAIAYQHVGEPATPPSSIRSAVPAAYDAITLHAMVKDRDARYQTALEFRDDLLAAGEGRAISAAARGTAANGTGGFGVGAGGAAVGAVGDAAATTVLSEVGGPGGGSGMPPQDLRYDDDYDDEPLTRAGRRASQDPPKRRGAAYVLLTLAALAALALLFVLGRSILAQNAKPDQVAVPYLINQTEEQARALLSARKLLIDARNVTNDTVAKGLVVDQDPDSETMVSIGSTVTVQVSSGPGQAAIPSLAGLTKDAAVTALKILNFPTPGVVVLDDPSQAKDAVIGTDPPAGTVVPLTQQITLKVASGKVAVPSLVDQNQVTAQATLAGLKLLYAVAERVPTADTTILEGTVLSQDIVPGTLVDVGSTVNVKIAIRLISTVTVTAPQPPPPPSTSSTATSTTGG</sequence>
<evidence type="ECO:0000256" key="3">
    <source>
        <dbReference type="ARBA" id="ARBA00022679"/>
    </source>
</evidence>
<dbReference type="InterPro" id="IPR008271">
    <property type="entry name" value="Ser/Thr_kinase_AS"/>
</dbReference>
<evidence type="ECO:0000313" key="15">
    <source>
        <dbReference type="EMBL" id="MBK6302327.1"/>
    </source>
</evidence>
<dbReference type="PANTHER" id="PTHR43289:SF6">
    <property type="entry name" value="SERINE_THREONINE-PROTEIN KINASE NEKL-3"/>
    <property type="match status" value="1"/>
</dbReference>
<dbReference type="CDD" id="cd14014">
    <property type="entry name" value="STKc_PknB_like"/>
    <property type="match status" value="1"/>
</dbReference>
<feature type="domain" description="PASTA" evidence="14">
    <location>
        <begin position="465"/>
        <end position="532"/>
    </location>
</feature>
<dbReference type="Gene3D" id="1.10.510.10">
    <property type="entry name" value="Transferase(Phosphotransferase) domain 1"/>
    <property type="match status" value="1"/>
</dbReference>
<evidence type="ECO:0000256" key="1">
    <source>
        <dbReference type="ARBA" id="ARBA00012513"/>
    </source>
</evidence>
<evidence type="ECO:0000256" key="11">
    <source>
        <dbReference type="SAM" id="MobiDB-lite"/>
    </source>
</evidence>
<keyword evidence="5 10" id="KW-0547">Nucleotide-binding</keyword>
<dbReference type="InterPro" id="IPR017441">
    <property type="entry name" value="Protein_kinase_ATP_BS"/>
</dbReference>
<proteinExistence type="predicted"/>
<dbReference type="GO" id="GO:0045717">
    <property type="term" value="P:negative regulation of fatty acid biosynthetic process"/>
    <property type="evidence" value="ECO:0007669"/>
    <property type="project" value="UniProtKB-ARBA"/>
</dbReference>
<dbReference type="PROSITE" id="PS50011">
    <property type="entry name" value="PROTEIN_KINASE_DOM"/>
    <property type="match status" value="1"/>
</dbReference>
<evidence type="ECO:0000256" key="10">
    <source>
        <dbReference type="PROSITE-ProRule" id="PRU10141"/>
    </source>
</evidence>
<dbReference type="PROSITE" id="PS51178">
    <property type="entry name" value="PASTA"/>
    <property type="match status" value="3"/>
</dbReference>
<feature type="domain" description="Protein kinase" evidence="13">
    <location>
        <begin position="11"/>
        <end position="280"/>
    </location>
</feature>
<evidence type="ECO:0000313" key="18">
    <source>
        <dbReference type="Proteomes" id="UP000718281"/>
    </source>
</evidence>
<protein>
    <recommendedName>
        <fullName evidence="1">non-specific serine/threonine protein kinase</fullName>
        <ecNumber evidence="1">2.7.11.1</ecNumber>
    </recommendedName>
</protein>
<feature type="binding site" evidence="10">
    <location>
        <position position="40"/>
    </location>
    <ligand>
        <name>ATP</name>
        <dbReference type="ChEBI" id="CHEBI:30616"/>
    </ligand>
</feature>
<gene>
    <name evidence="16" type="primary">pknB</name>
    <name evidence="15" type="ORF">IPF40_15340</name>
    <name evidence="16" type="ORF">IPI13_14740</name>
    <name evidence="17" type="ORF">IPP00_04235</name>
</gene>
<dbReference type="InterPro" id="IPR011009">
    <property type="entry name" value="Kinase-like_dom_sf"/>
</dbReference>
<comment type="catalytic activity">
    <reaction evidence="8">
        <text>L-threonyl-[protein] + ATP = O-phospho-L-threonyl-[protein] + ADP + H(+)</text>
        <dbReference type="Rhea" id="RHEA:46608"/>
        <dbReference type="Rhea" id="RHEA-COMP:11060"/>
        <dbReference type="Rhea" id="RHEA-COMP:11605"/>
        <dbReference type="ChEBI" id="CHEBI:15378"/>
        <dbReference type="ChEBI" id="CHEBI:30013"/>
        <dbReference type="ChEBI" id="CHEBI:30616"/>
        <dbReference type="ChEBI" id="CHEBI:61977"/>
        <dbReference type="ChEBI" id="CHEBI:456216"/>
        <dbReference type="EC" id="2.7.11.1"/>
    </reaction>
</comment>
<dbReference type="CDD" id="cd06577">
    <property type="entry name" value="PASTA_pknB"/>
    <property type="match status" value="3"/>
</dbReference>
<evidence type="ECO:0000256" key="12">
    <source>
        <dbReference type="SAM" id="Phobius"/>
    </source>
</evidence>
<dbReference type="PROSITE" id="PS00108">
    <property type="entry name" value="PROTEIN_KINASE_ST"/>
    <property type="match status" value="1"/>
</dbReference>
<keyword evidence="7 10" id="KW-0067">ATP-binding</keyword>
<dbReference type="Pfam" id="PF00069">
    <property type="entry name" value="Pkinase"/>
    <property type="match status" value="1"/>
</dbReference>
<keyword evidence="12" id="KW-0472">Membrane</keyword>
<keyword evidence="2" id="KW-0723">Serine/threonine-protein kinase</keyword>
<dbReference type="GO" id="GO:0004674">
    <property type="term" value="F:protein serine/threonine kinase activity"/>
    <property type="evidence" value="ECO:0007669"/>
    <property type="project" value="UniProtKB-KW"/>
</dbReference>
<feature type="domain" description="PASTA" evidence="14">
    <location>
        <begin position="533"/>
        <end position="600"/>
    </location>
</feature>
<dbReference type="PROSITE" id="PS00107">
    <property type="entry name" value="PROTEIN_KINASE_ATP"/>
    <property type="match status" value="1"/>
</dbReference>
<dbReference type="Pfam" id="PF03793">
    <property type="entry name" value="PASTA"/>
    <property type="match status" value="3"/>
</dbReference>
<dbReference type="NCBIfam" id="NF033483">
    <property type="entry name" value="PknB_PASTA_kin"/>
    <property type="match status" value="1"/>
</dbReference>
<dbReference type="AlphaFoldDB" id="A0A935M6F9"/>
<comment type="catalytic activity">
    <reaction evidence="9">
        <text>L-seryl-[protein] + ATP = O-phospho-L-seryl-[protein] + ADP + H(+)</text>
        <dbReference type="Rhea" id="RHEA:17989"/>
        <dbReference type="Rhea" id="RHEA-COMP:9863"/>
        <dbReference type="Rhea" id="RHEA-COMP:11604"/>
        <dbReference type="ChEBI" id="CHEBI:15378"/>
        <dbReference type="ChEBI" id="CHEBI:29999"/>
        <dbReference type="ChEBI" id="CHEBI:30616"/>
        <dbReference type="ChEBI" id="CHEBI:83421"/>
        <dbReference type="ChEBI" id="CHEBI:456216"/>
        <dbReference type="EC" id="2.7.11.1"/>
    </reaction>
</comment>
<evidence type="ECO:0000256" key="2">
    <source>
        <dbReference type="ARBA" id="ARBA00022527"/>
    </source>
</evidence>
<dbReference type="Gene3D" id="3.30.200.20">
    <property type="entry name" value="Phosphorylase Kinase, domain 1"/>
    <property type="match status" value="1"/>
</dbReference>
<dbReference type="FunFam" id="1.10.510.10:FF:000021">
    <property type="entry name" value="Serine/threonine protein kinase"/>
    <property type="match status" value="1"/>
</dbReference>
<dbReference type="Proteomes" id="UP000886632">
    <property type="component" value="Unassembled WGS sequence"/>
</dbReference>
<dbReference type="SMART" id="SM00740">
    <property type="entry name" value="PASTA"/>
    <property type="match status" value="3"/>
</dbReference>
<reference evidence="18 19" key="1">
    <citation type="submission" date="2020-10" db="EMBL/GenBank/DDBJ databases">
        <title>Connecting structure to function with the recovery of over 1000 high-quality activated sludge metagenome-assembled genomes encoding full-length rRNA genes using long-read sequencing.</title>
        <authorList>
            <person name="Singleton C.M."/>
            <person name="Petriglieri F."/>
            <person name="Kristensen J.M."/>
            <person name="Kirkegaard R.H."/>
            <person name="Michaelsen T.Y."/>
            <person name="Andersen M.H."/>
            <person name="Karst S.M."/>
            <person name="Dueholm M.S."/>
            <person name="Nielsen P.H."/>
            <person name="Albertsen M."/>
        </authorList>
    </citation>
    <scope>NUCLEOTIDE SEQUENCE [LARGE SCALE GENOMIC DNA]</scope>
    <source>
        <strain evidence="15">AalE_18-Q3-R2-46_BAT3C.188</strain>
        <strain evidence="16">Ega_18-Q3-R5-49_MAXAC.001</strain>
        <strain evidence="17">Ribe_18-Q3-R11-54_MAXAC.001</strain>
    </source>
</reference>
<evidence type="ECO:0000313" key="19">
    <source>
        <dbReference type="Proteomes" id="UP000726105"/>
    </source>
</evidence>
<evidence type="ECO:0000256" key="8">
    <source>
        <dbReference type="ARBA" id="ARBA00047899"/>
    </source>
</evidence>
<dbReference type="Gene3D" id="3.30.10.20">
    <property type="match status" value="3"/>
</dbReference>
<evidence type="ECO:0000256" key="9">
    <source>
        <dbReference type="ARBA" id="ARBA00048679"/>
    </source>
</evidence>